<evidence type="ECO:0000313" key="1">
    <source>
        <dbReference type="EMBL" id="PPQ95543.1"/>
    </source>
</evidence>
<proteinExistence type="predicted"/>
<accession>A0A409XXT7</accession>
<sequence length="247" mass="28404">MSPNFSPEAPYPLIIPPNAKVDFQDNDYFAQWFSTELTLIHNIIIRGLNSIWLNAPLVSPSDTKDFIGYGLACVSLLRAHNKTQEEAIFPKFQQKLDMRPNVVQHLAFENQLKELETYLLKVQSGVEPYDYERLLELRAALGSVLIQHLHDEVCTVTPDRLGAFSREELHSIAKTMDEHKRDLRDSTTIFPFMVTHHRKEDAPDWPAMPASVKWFANHVGFHLHHGYWKFSPFTATGDLQAYPSHSH</sequence>
<evidence type="ECO:0000313" key="2">
    <source>
        <dbReference type="Proteomes" id="UP000284706"/>
    </source>
</evidence>
<dbReference type="STRING" id="231916.A0A409XXT7"/>
<dbReference type="Gene3D" id="1.20.120.520">
    <property type="entry name" value="nmb1532 protein domain like"/>
    <property type="match status" value="1"/>
</dbReference>
<dbReference type="PANTHER" id="PTHR38048:SF2">
    <property type="entry name" value="HEMERYTHRIN-LIKE DOMAIN-CONTAINING PROTEIN"/>
    <property type="match status" value="1"/>
</dbReference>
<dbReference type="InParanoid" id="A0A409XXT7"/>
<comment type="caution">
    <text evidence="1">The sequence shown here is derived from an EMBL/GenBank/DDBJ whole genome shotgun (WGS) entry which is preliminary data.</text>
</comment>
<gene>
    <name evidence="1" type="ORF">CVT26_008568</name>
</gene>
<dbReference type="AlphaFoldDB" id="A0A409XXT7"/>
<dbReference type="OrthoDB" id="58416at2759"/>
<dbReference type="Proteomes" id="UP000284706">
    <property type="component" value="Unassembled WGS sequence"/>
</dbReference>
<organism evidence="1 2">
    <name type="scientific">Gymnopilus dilepis</name>
    <dbReference type="NCBI Taxonomy" id="231916"/>
    <lineage>
        <taxon>Eukaryota</taxon>
        <taxon>Fungi</taxon>
        <taxon>Dikarya</taxon>
        <taxon>Basidiomycota</taxon>
        <taxon>Agaricomycotina</taxon>
        <taxon>Agaricomycetes</taxon>
        <taxon>Agaricomycetidae</taxon>
        <taxon>Agaricales</taxon>
        <taxon>Agaricineae</taxon>
        <taxon>Hymenogastraceae</taxon>
        <taxon>Gymnopilus</taxon>
    </lineage>
</organism>
<evidence type="ECO:0008006" key="3">
    <source>
        <dbReference type="Google" id="ProtNLM"/>
    </source>
</evidence>
<dbReference type="EMBL" id="NHYE01001423">
    <property type="protein sequence ID" value="PPQ95543.1"/>
    <property type="molecule type" value="Genomic_DNA"/>
</dbReference>
<keyword evidence="2" id="KW-1185">Reference proteome</keyword>
<protein>
    <recommendedName>
        <fullName evidence="3">Hemerythrin-like domain-containing protein</fullName>
    </recommendedName>
</protein>
<reference evidence="1 2" key="1">
    <citation type="journal article" date="2018" name="Evol. Lett.">
        <title>Horizontal gene cluster transfer increased hallucinogenic mushroom diversity.</title>
        <authorList>
            <person name="Reynolds H.T."/>
            <person name="Vijayakumar V."/>
            <person name="Gluck-Thaler E."/>
            <person name="Korotkin H.B."/>
            <person name="Matheny P.B."/>
            <person name="Slot J.C."/>
        </authorList>
    </citation>
    <scope>NUCLEOTIDE SEQUENCE [LARGE SCALE GENOMIC DNA]</scope>
    <source>
        <strain evidence="1 2">SRW20</strain>
    </source>
</reference>
<name>A0A409XXT7_9AGAR</name>
<dbReference type="InterPro" id="IPR053206">
    <property type="entry name" value="Dimeric_xanthone_biosynth"/>
</dbReference>
<dbReference type="PANTHER" id="PTHR38048">
    <property type="entry name" value="EXPRESSED PROTEIN"/>
    <property type="match status" value="1"/>
</dbReference>